<dbReference type="PANTHER" id="PTHR46250">
    <property type="entry name" value="MYB/SANT-LIKE DNA-BINDING DOMAIN PROTEIN-RELATED"/>
    <property type="match status" value="1"/>
</dbReference>
<accession>A0AAW2RMB6</accession>
<dbReference type="InterPro" id="IPR024752">
    <property type="entry name" value="Myb/SANT-like_dom"/>
</dbReference>
<sequence>MEGKFVYALSGWEGSAADGHILRDAIHRPTGLKVPTVFVFTFVVSQGITTFVTIDIAMSKMNMGDDEGSSKSRICRGKLDKGNSRRTWSQHEEEVLVSTLRTIITNGWKSENEFQFRYLGQLETLMLKHFPNTDLRVEPYINLKIHVWKKFYGTLSGMMSKSGFGWDDNRCMVTVDSQDVWDDYCKIDPTTRTMRYKTWSFFLAWRGIFGKDRANGEVTRMRTKRNDSGVALNNQVPFDPIVISTTSNKKSSSSTKTRQMTDTLQDDDLSNAVSNFCESANIRLGELSKKLFVDYDEVEK</sequence>
<name>A0AAW2RMB6_9LAMI</name>
<gene>
    <name evidence="2" type="ORF">Sangu_0188100</name>
</gene>
<evidence type="ECO:0000313" key="2">
    <source>
        <dbReference type="EMBL" id="KAL0381238.1"/>
    </source>
</evidence>
<evidence type="ECO:0000259" key="1">
    <source>
        <dbReference type="Pfam" id="PF12776"/>
    </source>
</evidence>
<comment type="caution">
    <text evidence="2">The sequence shown here is derived from an EMBL/GenBank/DDBJ whole genome shotgun (WGS) entry which is preliminary data.</text>
</comment>
<reference evidence="2" key="1">
    <citation type="submission" date="2020-06" db="EMBL/GenBank/DDBJ databases">
        <authorList>
            <person name="Li T."/>
            <person name="Hu X."/>
            <person name="Zhang T."/>
            <person name="Song X."/>
            <person name="Zhang H."/>
            <person name="Dai N."/>
            <person name="Sheng W."/>
            <person name="Hou X."/>
            <person name="Wei L."/>
        </authorList>
    </citation>
    <scope>NUCLEOTIDE SEQUENCE</scope>
    <source>
        <strain evidence="2">G01</strain>
        <tissue evidence="2">Leaf</tissue>
    </source>
</reference>
<proteinExistence type="predicted"/>
<dbReference type="Pfam" id="PF12776">
    <property type="entry name" value="Myb_DNA-bind_3"/>
    <property type="match status" value="1"/>
</dbReference>
<dbReference type="PANTHER" id="PTHR46250:SF15">
    <property type="entry name" value="OS01G0523800 PROTEIN"/>
    <property type="match status" value="1"/>
</dbReference>
<dbReference type="EMBL" id="JACGWK010000001">
    <property type="protein sequence ID" value="KAL0381238.1"/>
    <property type="molecule type" value="Genomic_DNA"/>
</dbReference>
<organism evidence="2">
    <name type="scientific">Sesamum angustifolium</name>
    <dbReference type="NCBI Taxonomy" id="2727405"/>
    <lineage>
        <taxon>Eukaryota</taxon>
        <taxon>Viridiplantae</taxon>
        <taxon>Streptophyta</taxon>
        <taxon>Embryophyta</taxon>
        <taxon>Tracheophyta</taxon>
        <taxon>Spermatophyta</taxon>
        <taxon>Magnoliopsida</taxon>
        <taxon>eudicotyledons</taxon>
        <taxon>Gunneridae</taxon>
        <taxon>Pentapetalae</taxon>
        <taxon>asterids</taxon>
        <taxon>lamiids</taxon>
        <taxon>Lamiales</taxon>
        <taxon>Pedaliaceae</taxon>
        <taxon>Sesamum</taxon>
    </lineage>
</organism>
<feature type="domain" description="Myb/SANT-like" evidence="1">
    <location>
        <begin position="87"/>
        <end position="184"/>
    </location>
</feature>
<protein>
    <recommendedName>
        <fullName evidence="1">Myb/SANT-like domain-containing protein</fullName>
    </recommendedName>
</protein>
<dbReference type="AlphaFoldDB" id="A0AAW2RMB6"/>
<reference evidence="2" key="2">
    <citation type="journal article" date="2024" name="Plant">
        <title>Genomic evolution and insights into agronomic trait innovations of Sesamum species.</title>
        <authorList>
            <person name="Miao H."/>
            <person name="Wang L."/>
            <person name="Qu L."/>
            <person name="Liu H."/>
            <person name="Sun Y."/>
            <person name="Le M."/>
            <person name="Wang Q."/>
            <person name="Wei S."/>
            <person name="Zheng Y."/>
            <person name="Lin W."/>
            <person name="Duan Y."/>
            <person name="Cao H."/>
            <person name="Xiong S."/>
            <person name="Wang X."/>
            <person name="Wei L."/>
            <person name="Li C."/>
            <person name="Ma Q."/>
            <person name="Ju M."/>
            <person name="Zhao R."/>
            <person name="Li G."/>
            <person name="Mu C."/>
            <person name="Tian Q."/>
            <person name="Mei H."/>
            <person name="Zhang T."/>
            <person name="Gao T."/>
            <person name="Zhang H."/>
        </authorList>
    </citation>
    <scope>NUCLEOTIDE SEQUENCE</scope>
    <source>
        <strain evidence="2">G01</strain>
    </source>
</reference>